<proteinExistence type="predicted"/>
<protein>
    <submittedName>
        <fullName evidence="3">Uncharacterized protein</fullName>
    </submittedName>
</protein>
<reference evidence="3 4" key="1">
    <citation type="submission" date="2013-07" db="EMBL/GenBank/DDBJ databases">
        <authorList>
            <person name="Stoco P.H."/>
            <person name="Wagner G."/>
            <person name="Gerber A."/>
            <person name="Zaha A."/>
            <person name="Thompson C."/>
            <person name="Bartholomeu D.C."/>
            <person name="Luckemeyer D.D."/>
            <person name="Bahia D."/>
            <person name="Loreto E."/>
            <person name="Prestes E.B."/>
            <person name="Lima F.M."/>
            <person name="Rodrigues-Luiz G."/>
            <person name="Vallejo G.A."/>
            <person name="Filho J.F."/>
            <person name="Monteiro K.M."/>
            <person name="Tyler K.M."/>
            <person name="de Almeida L.G."/>
            <person name="Ortiz M.F."/>
            <person name="Siervo M.A."/>
            <person name="de Moraes M.H."/>
            <person name="Cunha O.L."/>
            <person name="Mendonca-Neto R."/>
            <person name="Silva R."/>
            <person name="Teixeira S.M."/>
            <person name="Murta S.M."/>
            <person name="Sincero T.C."/>
            <person name="Mendes T.A."/>
            <person name="Urmenyi T.P."/>
            <person name="Silva V.G."/>
            <person name="da Rocha W.D."/>
            <person name="Andersson B."/>
            <person name="Romanha A.J."/>
            <person name="Steindel M."/>
            <person name="de Vasconcelos A.T."/>
            <person name="Grisard E.C."/>
        </authorList>
    </citation>
    <scope>NUCLEOTIDE SEQUENCE [LARGE SCALE GENOMIC DNA]</scope>
    <source>
        <strain evidence="3 4">SC58</strain>
    </source>
</reference>
<dbReference type="Proteomes" id="UP000031737">
    <property type="component" value="Unassembled WGS sequence"/>
</dbReference>
<accession>A0A061IVI0</accession>
<feature type="region of interest" description="Disordered" evidence="1">
    <location>
        <begin position="65"/>
        <end position="85"/>
    </location>
</feature>
<feature type="region of interest" description="Disordered" evidence="1">
    <location>
        <begin position="144"/>
        <end position="180"/>
    </location>
</feature>
<dbReference type="EMBL" id="AUPL01005639">
    <property type="protein sequence ID" value="ESL06684.1"/>
    <property type="molecule type" value="Genomic_DNA"/>
</dbReference>
<dbReference type="OrthoDB" id="243616at2759"/>
<gene>
    <name evidence="3" type="ORF">TRSC58_05639</name>
</gene>
<evidence type="ECO:0000256" key="1">
    <source>
        <dbReference type="SAM" id="MobiDB-lite"/>
    </source>
</evidence>
<feature type="signal peptide" evidence="2">
    <location>
        <begin position="1"/>
        <end position="20"/>
    </location>
</feature>
<name>A0A061IVI0_TRYRA</name>
<keyword evidence="2" id="KW-0732">Signal</keyword>
<evidence type="ECO:0000313" key="4">
    <source>
        <dbReference type="Proteomes" id="UP000031737"/>
    </source>
</evidence>
<evidence type="ECO:0000256" key="2">
    <source>
        <dbReference type="SAM" id="SignalP"/>
    </source>
</evidence>
<keyword evidence="4" id="KW-1185">Reference proteome</keyword>
<dbReference type="AlphaFoldDB" id="A0A061IVI0"/>
<feature type="chain" id="PRO_5001601347" evidence="2">
    <location>
        <begin position="21"/>
        <end position="226"/>
    </location>
</feature>
<dbReference type="VEuPathDB" id="TriTrypDB:TRSC58_05639"/>
<sequence length="226" mass="23509">MYVSPSLFVFFSLFLCGCVADPRRKRKARVATMGTFEAFLLAAAEKAPFLVGEVTPVVGQWMPQKRARGGDAVTDEGGRTTKQPATHEEEVARLQRLLVDGPLQPLGLEHAVYHVLLPAFTAAVGAAREVWRATAALRAGEAEAATQGADATRQGSGESAGASADPNAIATGTPSGTPPSVEALQRAVTAAQAKLTAQRQLLDAAGAKLRATVEAVTSTCATAQMP</sequence>
<evidence type="ECO:0000313" key="3">
    <source>
        <dbReference type="EMBL" id="ESL06684.1"/>
    </source>
</evidence>
<organism evidence="3 4">
    <name type="scientific">Trypanosoma rangeli SC58</name>
    <dbReference type="NCBI Taxonomy" id="429131"/>
    <lineage>
        <taxon>Eukaryota</taxon>
        <taxon>Discoba</taxon>
        <taxon>Euglenozoa</taxon>
        <taxon>Kinetoplastea</taxon>
        <taxon>Metakinetoplastina</taxon>
        <taxon>Trypanosomatida</taxon>
        <taxon>Trypanosomatidae</taxon>
        <taxon>Trypanosoma</taxon>
        <taxon>Herpetosoma</taxon>
    </lineage>
</organism>
<comment type="caution">
    <text evidence="3">The sequence shown here is derived from an EMBL/GenBank/DDBJ whole genome shotgun (WGS) entry which is preliminary data.</text>
</comment>